<evidence type="ECO:0000313" key="10">
    <source>
        <dbReference type="Proteomes" id="UP000515158"/>
    </source>
</evidence>
<dbReference type="InterPro" id="IPR056473">
    <property type="entry name" value="HEAT_Utp10/HEAT1"/>
</dbReference>
<dbReference type="InterPro" id="IPR040191">
    <property type="entry name" value="UTP10"/>
</dbReference>
<dbReference type="GO" id="GO:0032040">
    <property type="term" value="C:small-subunit processome"/>
    <property type="evidence" value="ECO:0007669"/>
    <property type="project" value="TreeGrafter"/>
</dbReference>
<evidence type="ECO:0000256" key="6">
    <source>
        <dbReference type="ARBA" id="ARBA00023274"/>
    </source>
</evidence>
<protein>
    <recommendedName>
        <fullName evidence="8">HEAT repeat-containing protein 1</fullName>
    </recommendedName>
</protein>
<evidence type="ECO:0000256" key="4">
    <source>
        <dbReference type="ARBA" id="ARBA00022552"/>
    </source>
</evidence>
<dbReference type="FunCoup" id="A0A6P9A459">
    <property type="interactions" value="1872"/>
</dbReference>
<dbReference type="PANTHER" id="PTHR13457">
    <property type="entry name" value="BAP28"/>
    <property type="match status" value="1"/>
</dbReference>
<dbReference type="KEGG" id="tpal:117652096"/>
<dbReference type="GO" id="GO:0030515">
    <property type="term" value="F:snoRNA binding"/>
    <property type="evidence" value="ECO:0007669"/>
    <property type="project" value="TreeGrafter"/>
</dbReference>
<dbReference type="GO" id="GO:0030686">
    <property type="term" value="C:90S preribosome"/>
    <property type="evidence" value="ECO:0007669"/>
    <property type="project" value="TreeGrafter"/>
</dbReference>
<evidence type="ECO:0000256" key="5">
    <source>
        <dbReference type="ARBA" id="ARBA00023242"/>
    </source>
</evidence>
<keyword evidence="4 8" id="KW-0698">rRNA processing</keyword>
<evidence type="ECO:0000256" key="3">
    <source>
        <dbReference type="ARBA" id="ARBA00022517"/>
    </source>
</evidence>
<comment type="function">
    <text evidence="8">Involved in nucleolar processing of pre-18S ribosomal RNA.</text>
</comment>
<dbReference type="GeneID" id="117652096"/>
<evidence type="ECO:0000256" key="8">
    <source>
        <dbReference type="RuleBase" id="RU367065"/>
    </source>
</evidence>
<dbReference type="InterPro" id="IPR016024">
    <property type="entry name" value="ARM-type_fold"/>
</dbReference>
<dbReference type="SMART" id="SM01036">
    <property type="entry name" value="BP28CT"/>
    <property type="match status" value="1"/>
</dbReference>
<dbReference type="Pfam" id="PF23243">
    <property type="entry name" value="HEAT_HEATR1"/>
    <property type="match status" value="1"/>
</dbReference>
<keyword evidence="5 8" id="KW-0539">Nucleus</keyword>
<evidence type="ECO:0000256" key="2">
    <source>
        <dbReference type="ARBA" id="ARBA00010559"/>
    </source>
</evidence>
<dbReference type="SUPFAM" id="SSF48371">
    <property type="entry name" value="ARM repeat"/>
    <property type="match status" value="2"/>
</dbReference>
<accession>A0A6P9A459</accession>
<keyword evidence="10" id="KW-1185">Reference proteome</keyword>
<comment type="similarity">
    <text evidence="2 8">Belongs to the HEATR1/UTP10 family.</text>
</comment>
<dbReference type="OrthoDB" id="31183at2759"/>
<dbReference type="GO" id="GO:0000462">
    <property type="term" value="P:maturation of SSU-rRNA from tricistronic rRNA transcript (SSU-rRNA, 5.8S rRNA, LSU-rRNA)"/>
    <property type="evidence" value="ECO:0007669"/>
    <property type="project" value="TreeGrafter"/>
</dbReference>
<dbReference type="Pfam" id="PF12397">
    <property type="entry name" value="U3snoRNP10"/>
    <property type="match status" value="1"/>
</dbReference>
<comment type="subcellular location">
    <subcellularLocation>
        <location evidence="1 8">Nucleus</location>
        <location evidence="1 8">Nucleolus</location>
    </subcellularLocation>
</comment>
<evidence type="ECO:0000259" key="9">
    <source>
        <dbReference type="SMART" id="SM01036"/>
    </source>
</evidence>
<dbReference type="Pfam" id="PF08146">
    <property type="entry name" value="BP28CT"/>
    <property type="match status" value="1"/>
</dbReference>
<proteinExistence type="inferred from homology"/>
<dbReference type="GO" id="GO:0045943">
    <property type="term" value="P:positive regulation of transcription by RNA polymerase I"/>
    <property type="evidence" value="ECO:0007669"/>
    <property type="project" value="TreeGrafter"/>
</dbReference>
<dbReference type="PANTHER" id="PTHR13457:SF1">
    <property type="entry name" value="HEAT REPEAT-CONTAINING PROTEIN 1"/>
    <property type="match status" value="1"/>
</dbReference>
<evidence type="ECO:0000256" key="7">
    <source>
        <dbReference type="PROSITE-ProRule" id="PRU00103"/>
    </source>
</evidence>
<dbReference type="InterPro" id="IPR012954">
    <property type="entry name" value="BP28_C_dom"/>
</dbReference>
<dbReference type="Proteomes" id="UP000515158">
    <property type="component" value="Unplaced"/>
</dbReference>
<dbReference type="PROSITE" id="PS50077">
    <property type="entry name" value="HEAT_REPEAT"/>
    <property type="match status" value="1"/>
</dbReference>
<gene>
    <name evidence="11" type="primary">LOC117652096</name>
</gene>
<dbReference type="RefSeq" id="XP_034252662.1">
    <property type="nucleotide sequence ID" value="XM_034396771.1"/>
</dbReference>
<sequence length="2145" mass="238652">MATSLAAQLQKLRAPQTSILHQDKKRASLLFDPKEASNYDRQTIYELGVAGLEELKTLNARFSEFESSLFDVSSLSFERAVQSKEANRKLDKSIRKFFYLLSPYFLLKPAHKSLEWLVQRFHVHEYNIDDLLMLALPYHESRIFIRVVQLVDVSSETSRWHWLLSMQKKGIPLSKRTLLNHISTATHFLRLLCDTTVGAVKEHGAYAGVLSTLFGFYSTTILGMFERGRRGATELQMATIIDALQRGLGSPVLDFAAASYIILGRLVATTSLATDVLERLVDRITKANHIELQLEKAMLLVLIYQSQKQNVTNIPFQSLTRLASDKGTAATFGQLISKGYDVVPFLVPLMRDAIEVIKTQIVGCTANLKILVENVLNEVHFTESGAESVVRMFIESYDVSALEEATVPLVATSKINSAEEVTQWYAKMLNQLERSYPTVFDKAVGRALKGLGVAPSAAANLKRMLGFELQLDLFDKLHHHKSEVRAEALMCLSKQYTSLKEKDEQTLKDSLFDLLGDDNPSVVLASLSFPAKVLQRILSPSTLNSRLVRILQNRIPKENSDSKWVQVIQRVISTLTEADIEDPIQETESLIALMPHMLLNGNCLKWVLKSSFGSRNSFLKMLKSGGKQATEGALLQMISNASGVSPIQSVLNYGEKFLKERSNPKELLEQQFCLLLLLGASLPQGLSTEQSLQALQLAVRLMEGHEVAVGVGNLLSIHSLSHCLSRCAEGYLPVEGYLHVVKKIIVLTKLNISFDNGLWLDMEGQSPAVMLLVQIYCVLSEGCASENSEVQSAYVSTLQLFFKTHFNSNQKQVEFLANFWSSHRVVNCSTTNRKGPSLEIQVRSLRLGAILLSKSKNTQWVGNLNSGNIVLPSLLISLCCPTHSVRKAAIKLVRVLGNCVAGQESYGFLIQQIIGSIPEITLDSEQLQLVLYTSLSPDPIVQKMLPKGVSSKTASEVLNGLLEIVLSKTTPPYISAGLLHVLTSVNSEDILRKLLPLLDEILTKCKGLPSLTTHFSTILCNVSGRLDASTAHLFKSDSLWTVITELLANWRTVVLIGEDRRSCPAEIACSQVTRELWDALPKPQAPIQQKLLTLLISAGTESENPLVLSAVGKCVKQLSIDASIVVAELNKMKEATVAPTNATQKRRRSVVAPPSPQILEMKEWRCGITLLELLQNKKKLANVQLLLPVLFDLLHKCLYFEEQAPVEYTKQLLLSCILHCCQKLSPDGKPISTDIVPTQVLDVEAVVHCVRGTQNPQTHHHALLLLAHMAALVPEQVLLNIMAIFTFMGSLVLRQDDAYSFQIITKIVDTIIPILIKASNSGSLSNSAALHLDTTIASVMRVFVDALLDIPEHRRLSLFHRLLTTLDPQQYLWLFLCLVMESHAVHHSESANDNNKKTRGAVEAPKRIEVALQIVTQFTPVTILSNCVRLLQYMLCLPVEPGAEHRKPLYKKSPAVENLEKFKVKSLFDVNNHTPKQLRHYKYTIVTFLSALLSSLPFVNQITSLDDEGTDGLVSVYMEFLEVLLALIQVFSRQSELSNGSPSFKYWRVMLAQAYDILDKVNALLPSKLFLNIVGGLMTNEMPSLRRKAMELLNSRLSSSQREAFISSCDSQEILALLNPLVNVVSSIDALQTSELNEEVFLNQQTALLSIKYLAKYLAYENYSRFKPLLEHMTSLIHKGQMKNSNLLASVVLCAAELCSSLRAHAISSLPLLMPAFIKLLASEITEVPEVVQVSLAASMFRIVESLAPFISPYLHPLLVELCALSASHFKDDEEQGRVAQISVRLKSTRQKIASSIPTRVLVPAVEGAYKDLVSRKQLDGIAPLMTVLAESFAGLVSADLVALQSTLTDFFLSALQFRSVCGPDVSSDQVEDVESNVIKALVAFVLKLSETSFRPLYMKFFDWATRLKEDKERTITFYKLSFGFAQCLKGLYVSFAAHFLKNAAVLLDHCNVSKIGEKEDEDMVSQEAKGSRYEELYFGSGPMAEEKSSLLVTAILKTLHCVFLYDSQNFLSNERFETLMQPIVDQLENTLGGEAGLRQRATEIVVPCVTQMALACSDDTLWKQLNYQILIKTRNSNPMVRLVSLEAVCGVARKLGEGFLPLLPETVPFLAELLEDEEESIETACRRAVQDLEQVLGEPIQKYF</sequence>
<dbReference type="GO" id="GO:0034455">
    <property type="term" value="C:t-UTP complex"/>
    <property type="evidence" value="ECO:0007669"/>
    <property type="project" value="TreeGrafter"/>
</dbReference>
<dbReference type="InParanoid" id="A0A6P9A459"/>
<dbReference type="InterPro" id="IPR022125">
    <property type="entry name" value="U3snoRNP10_N"/>
</dbReference>
<keyword evidence="3 8" id="KW-0690">Ribosome biogenesis</keyword>
<evidence type="ECO:0000256" key="1">
    <source>
        <dbReference type="ARBA" id="ARBA00004604"/>
    </source>
</evidence>
<reference evidence="11" key="1">
    <citation type="submission" date="2025-08" db="UniProtKB">
        <authorList>
            <consortium name="RefSeq"/>
        </authorList>
    </citation>
    <scope>IDENTIFICATION</scope>
    <source>
        <tissue evidence="11">Total insect</tissue>
    </source>
</reference>
<evidence type="ECO:0000313" key="11">
    <source>
        <dbReference type="RefSeq" id="XP_034252662.1"/>
    </source>
</evidence>
<dbReference type="InterPro" id="IPR011989">
    <property type="entry name" value="ARM-like"/>
</dbReference>
<feature type="domain" description="BP28 C-terminal" evidence="9">
    <location>
        <begin position="1838"/>
        <end position="2011"/>
    </location>
</feature>
<dbReference type="Gene3D" id="1.25.10.10">
    <property type="entry name" value="Leucine-rich Repeat Variant"/>
    <property type="match status" value="3"/>
</dbReference>
<dbReference type="InterPro" id="IPR021133">
    <property type="entry name" value="HEAT_type_2"/>
</dbReference>
<organism evidence="11">
    <name type="scientific">Thrips palmi</name>
    <name type="common">Melon thrips</name>
    <dbReference type="NCBI Taxonomy" id="161013"/>
    <lineage>
        <taxon>Eukaryota</taxon>
        <taxon>Metazoa</taxon>
        <taxon>Ecdysozoa</taxon>
        <taxon>Arthropoda</taxon>
        <taxon>Hexapoda</taxon>
        <taxon>Insecta</taxon>
        <taxon>Pterygota</taxon>
        <taxon>Neoptera</taxon>
        <taxon>Paraneoptera</taxon>
        <taxon>Thysanoptera</taxon>
        <taxon>Terebrantia</taxon>
        <taxon>Thripoidea</taxon>
        <taxon>Thripidae</taxon>
        <taxon>Thrips</taxon>
    </lineage>
</organism>
<name>A0A6P9A459_THRPL</name>
<feature type="repeat" description="HEAT" evidence="7">
    <location>
        <begin position="2107"/>
        <end position="2143"/>
    </location>
</feature>
<keyword evidence="6 8" id="KW-0687">Ribonucleoprotein</keyword>